<feature type="compositionally biased region" description="Polar residues" evidence="5">
    <location>
        <begin position="149"/>
        <end position="161"/>
    </location>
</feature>
<evidence type="ECO:0000256" key="3">
    <source>
        <dbReference type="ARBA" id="ARBA00022729"/>
    </source>
</evidence>
<dbReference type="PANTHER" id="PTHR34820">
    <property type="entry name" value="INNER MEMBRANE PROTEIN YEBZ"/>
    <property type="match status" value="1"/>
</dbReference>
<evidence type="ECO:0000256" key="2">
    <source>
        <dbReference type="ARBA" id="ARBA00022723"/>
    </source>
</evidence>
<comment type="subcellular location">
    <subcellularLocation>
        <location evidence="1">Cell envelope</location>
    </subcellularLocation>
</comment>
<dbReference type="Gene3D" id="2.60.40.1220">
    <property type="match status" value="1"/>
</dbReference>
<dbReference type="AlphaFoldDB" id="A0A920CUC5"/>
<feature type="compositionally biased region" description="Low complexity" evidence="5">
    <location>
        <begin position="133"/>
        <end position="147"/>
    </location>
</feature>
<dbReference type="GO" id="GO:0030313">
    <property type="term" value="C:cell envelope"/>
    <property type="evidence" value="ECO:0007669"/>
    <property type="project" value="UniProtKB-SubCell"/>
</dbReference>
<dbReference type="InterPro" id="IPR007348">
    <property type="entry name" value="CopC_dom"/>
</dbReference>
<feature type="transmembrane region" description="Helical" evidence="6">
    <location>
        <begin position="175"/>
        <end position="193"/>
    </location>
</feature>
<dbReference type="Proteomes" id="UP000683139">
    <property type="component" value="Unassembled WGS sequence"/>
</dbReference>
<sequence length="197" mass="21212">MKKVLMLLCVLFVLMPMNAFAHSKMTESSPAENATVTEAPERISITFNTSISSISTFKVVSENGEEQPVENITVDNDTLSGDVTASLADGSYSVEWKIVGEDGHAVEGSYSFQVELAEAGEPTPPENTEGEQPETTPEVEPTNEPAESATPTETADANNQTGDDEQTAEKSSNPVWPYILVVAIVAVVVVFAMRKRK</sequence>
<name>A0A920CUC5_9BACL</name>
<keyword evidence="10" id="KW-1185">Reference proteome</keyword>
<dbReference type="GO" id="GO:0006825">
    <property type="term" value="P:copper ion transport"/>
    <property type="evidence" value="ECO:0007669"/>
    <property type="project" value="InterPro"/>
</dbReference>
<keyword evidence="6" id="KW-0472">Membrane</keyword>
<keyword evidence="6" id="KW-0812">Transmembrane</keyword>
<evidence type="ECO:0000256" key="6">
    <source>
        <dbReference type="SAM" id="Phobius"/>
    </source>
</evidence>
<evidence type="ECO:0000256" key="7">
    <source>
        <dbReference type="SAM" id="SignalP"/>
    </source>
</evidence>
<evidence type="ECO:0000313" key="10">
    <source>
        <dbReference type="Proteomes" id="UP000683139"/>
    </source>
</evidence>
<proteinExistence type="predicted"/>
<dbReference type="GO" id="GO:0046688">
    <property type="term" value="P:response to copper ion"/>
    <property type="evidence" value="ECO:0007669"/>
    <property type="project" value="InterPro"/>
</dbReference>
<evidence type="ECO:0000256" key="5">
    <source>
        <dbReference type="SAM" id="MobiDB-lite"/>
    </source>
</evidence>
<dbReference type="InterPro" id="IPR014755">
    <property type="entry name" value="Cu-Rt/internalin_Ig-like"/>
</dbReference>
<evidence type="ECO:0000313" key="9">
    <source>
        <dbReference type="EMBL" id="GIP16867.1"/>
    </source>
</evidence>
<dbReference type="EMBL" id="BOSE01000004">
    <property type="protein sequence ID" value="GIP16867.1"/>
    <property type="molecule type" value="Genomic_DNA"/>
</dbReference>
<dbReference type="GO" id="GO:0005507">
    <property type="term" value="F:copper ion binding"/>
    <property type="evidence" value="ECO:0007669"/>
    <property type="project" value="InterPro"/>
</dbReference>
<feature type="region of interest" description="Disordered" evidence="5">
    <location>
        <begin position="119"/>
        <end position="171"/>
    </location>
</feature>
<feature type="signal peptide" evidence="7">
    <location>
        <begin position="1"/>
        <end position="21"/>
    </location>
</feature>
<dbReference type="GO" id="GO:0042597">
    <property type="term" value="C:periplasmic space"/>
    <property type="evidence" value="ECO:0007669"/>
    <property type="project" value="InterPro"/>
</dbReference>
<feature type="chain" id="PRO_5036951697" description="CopC domain-containing protein" evidence="7">
    <location>
        <begin position="22"/>
        <end position="197"/>
    </location>
</feature>
<organism evidence="9 10">
    <name type="scientific">Paenibacillus montaniterrae</name>
    <dbReference type="NCBI Taxonomy" id="429341"/>
    <lineage>
        <taxon>Bacteria</taxon>
        <taxon>Bacillati</taxon>
        <taxon>Bacillota</taxon>
        <taxon>Bacilli</taxon>
        <taxon>Bacillales</taxon>
        <taxon>Paenibacillaceae</taxon>
        <taxon>Paenibacillus</taxon>
    </lineage>
</organism>
<dbReference type="SUPFAM" id="SSF81296">
    <property type="entry name" value="E set domains"/>
    <property type="match status" value="1"/>
</dbReference>
<dbReference type="PANTHER" id="PTHR34820:SF4">
    <property type="entry name" value="INNER MEMBRANE PROTEIN YEBZ"/>
    <property type="match status" value="1"/>
</dbReference>
<reference evidence="9" key="1">
    <citation type="submission" date="2021-03" db="EMBL/GenBank/DDBJ databases">
        <title>Antimicrobial resistance genes in bacteria isolated from Japanese honey, and their potential for conferring macrolide and lincosamide resistance in the American foulbrood pathogen Paenibacillus larvae.</title>
        <authorList>
            <person name="Okamoto M."/>
            <person name="Kumagai M."/>
            <person name="Kanamori H."/>
            <person name="Takamatsu D."/>
        </authorList>
    </citation>
    <scope>NUCLEOTIDE SEQUENCE</scope>
    <source>
        <strain evidence="9">J40TS1</strain>
    </source>
</reference>
<dbReference type="RefSeq" id="WP_213515527.1">
    <property type="nucleotide sequence ID" value="NZ_BOSE01000004.1"/>
</dbReference>
<evidence type="ECO:0000259" key="8">
    <source>
        <dbReference type="Pfam" id="PF04234"/>
    </source>
</evidence>
<keyword evidence="3 7" id="KW-0732">Signal</keyword>
<evidence type="ECO:0000256" key="1">
    <source>
        <dbReference type="ARBA" id="ARBA00004196"/>
    </source>
</evidence>
<evidence type="ECO:0000256" key="4">
    <source>
        <dbReference type="ARBA" id="ARBA00023008"/>
    </source>
</evidence>
<keyword evidence="6" id="KW-1133">Transmembrane helix</keyword>
<comment type="caution">
    <text evidence="9">The sequence shown here is derived from an EMBL/GenBank/DDBJ whole genome shotgun (WGS) entry which is preliminary data.</text>
</comment>
<gene>
    <name evidence="9" type="ORF">J40TS1_25090</name>
</gene>
<accession>A0A920CUC5</accession>
<keyword evidence="2" id="KW-0479">Metal-binding</keyword>
<keyword evidence="4" id="KW-0186">Copper</keyword>
<feature type="domain" description="CopC" evidence="8">
    <location>
        <begin position="22"/>
        <end position="114"/>
    </location>
</feature>
<dbReference type="InterPro" id="IPR032694">
    <property type="entry name" value="CopC/D"/>
</dbReference>
<dbReference type="Pfam" id="PF04234">
    <property type="entry name" value="CopC"/>
    <property type="match status" value="1"/>
</dbReference>
<dbReference type="InterPro" id="IPR014756">
    <property type="entry name" value="Ig_E-set"/>
</dbReference>
<dbReference type="GO" id="GO:0005886">
    <property type="term" value="C:plasma membrane"/>
    <property type="evidence" value="ECO:0007669"/>
    <property type="project" value="TreeGrafter"/>
</dbReference>
<protein>
    <recommendedName>
        <fullName evidence="8">CopC domain-containing protein</fullName>
    </recommendedName>
</protein>